<dbReference type="AlphaFoldDB" id="A0A6C0HKJ3"/>
<protein>
    <submittedName>
        <fullName evidence="1">Uncharacterized protein</fullName>
    </submittedName>
</protein>
<reference evidence="1" key="1">
    <citation type="journal article" date="2020" name="Nature">
        <title>Giant virus diversity and host interactions through global metagenomics.</title>
        <authorList>
            <person name="Schulz F."/>
            <person name="Roux S."/>
            <person name="Paez-Espino D."/>
            <person name="Jungbluth S."/>
            <person name="Walsh D.A."/>
            <person name="Denef V.J."/>
            <person name="McMahon K.D."/>
            <person name="Konstantinidis K.T."/>
            <person name="Eloe-Fadrosh E.A."/>
            <person name="Kyrpides N.C."/>
            <person name="Woyke T."/>
        </authorList>
    </citation>
    <scope>NUCLEOTIDE SEQUENCE</scope>
    <source>
        <strain evidence="1">GVMAG-M-3300023184-121</strain>
    </source>
</reference>
<organism evidence="1">
    <name type="scientific">viral metagenome</name>
    <dbReference type="NCBI Taxonomy" id="1070528"/>
    <lineage>
        <taxon>unclassified sequences</taxon>
        <taxon>metagenomes</taxon>
        <taxon>organismal metagenomes</taxon>
    </lineage>
</organism>
<proteinExistence type="predicted"/>
<sequence length="164" mass="18802">MIWDMSYLPTGNRMRIKFLTSEWNSMAVYLSNLSEAYGPLLTEHWEKKEAPQHYNQLTSQLVHPIGQRHMLGLVGGNEVSVIKGNLVDLESDLKGIHLPHTFCPSRQYQPPTRNQKEIVRDNVKNTVTIDVQSTHLPVYQMMAYPAVIAPLPMANEVCRKPEKY</sequence>
<dbReference type="EMBL" id="MN739974">
    <property type="protein sequence ID" value="QHT80675.1"/>
    <property type="molecule type" value="Genomic_DNA"/>
</dbReference>
<name>A0A6C0HKJ3_9ZZZZ</name>
<accession>A0A6C0HKJ3</accession>
<evidence type="ECO:0000313" key="1">
    <source>
        <dbReference type="EMBL" id="QHT80675.1"/>
    </source>
</evidence>